<dbReference type="InterPro" id="IPR050360">
    <property type="entry name" value="MFS_Sugar_Transporters"/>
</dbReference>
<keyword evidence="3 7" id="KW-0812">Transmembrane</keyword>
<proteinExistence type="inferred from homology"/>
<feature type="transmembrane region" description="Helical" evidence="7">
    <location>
        <begin position="421"/>
        <end position="442"/>
    </location>
</feature>
<dbReference type="PANTHER" id="PTHR48022">
    <property type="entry name" value="PLASTIDIC GLUCOSE TRANSPORTER 4"/>
    <property type="match status" value="1"/>
</dbReference>
<feature type="transmembrane region" description="Helical" evidence="7">
    <location>
        <begin position="369"/>
        <end position="387"/>
    </location>
</feature>
<comment type="subcellular location">
    <subcellularLocation>
        <location evidence="1">Membrane</location>
        <topology evidence="1">Multi-pass membrane protein</topology>
    </subcellularLocation>
</comment>
<evidence type="ECO:0000313" key="9">
    <source>
        <dbReference type="EnsemblProtists" id="EOD22174"/>
    </source>
</evidence>
<feature type="transmembrane region" description="Helical" evidence="7">
    <location>
        <begin position="279"/>
        <end position="300"/>
    </location>
</feature>
<comment type="similarity">
    <text evidence="2">Belongs to the major facilitator superfamily. Sugar transporter (TC 2.A.1.1) family.</text>
</comment>
<dbReference type="GeneID" id="17267721"/>
<dbReference type="STRING" id="2903.R1EMS0"/>
<dbReference type="Proteomes" id="UP000013827">
    <property type="component" value="Unassembled WGS sequence"/>
</dbReference>
<feature type="transmembrane region" description="Helical" evidence="7">
    <location>
        <begin position="198"/>
        <end position="223"/>
    </location>
</feature>
<feature type="transmembrane region" description="Helical" evidence="7">
    <location>
        <begin position="53"/>
        <end position="73"/>
    </location>
</feature>
<dbReference type="AlphaFoldDB" id="A0A0D3JF89"/>
<evidence type="ECO:0000256" key="4">
    <source>
        <dbReference type="ARBA" id="ARBA00022989"/>
    </source>
</evidence>
<name>A0A0D3JF89_EMIH1</name>
<dbReference type="KEGG" id="ehx:EMIHUDRAFT_207309"/>
<feature type="domain" description="Major facilitator superfamily (MFS) profile" evidence="8">
    <location>
        <begin position="60"/>
        <end position="597"/>
    </location>
</feature>
<reference evidence="9" key="2">
    <citation type="submission" date="2024-10" db="UniProtKB">
        <authorList>
            <consortium name="EnsemblProtists"/>
        </authorList>
    </citation>
    <scope>IDENTIFICATION</scope>
</reference>
<organism evidence="9 10">
    <name type="scientific">Emiliania huxleyi (strain CCMP1516)</name>
    <dbReference type="NCBI Taxonomy" id="280463"/>
    <lineage>
        <taxon>Eukaryota</taxon>
        <taxon>Haptista</taxon>
        <taxon>Haptophyta</taxon>
        <taxon>Prymnesiophyceae</taxon>
        <taxon>Isochrysidales</taxon>
        <taxon>Noelaerhabdaceae</taxon>
        <taxon>Emiliania</taxon>
    </lineage>
</organism>
<feature type="region of interest" description="Disordered" evidence="6">
    <location>
        <begin position="552"/>
        <end position="576"/>
    </location>
</feature>
<reference evidence="10" key="1">
    <citation type="journal article" date="2013" name="Nature">
        <title>Pan genome of the phytoplankton Emiliania underpins its global distribution.</title>
        <authorList>
            <person name="Read B.A."/>
            <person name="Kegel J."/>
            <person name="Klute M.J."/>
            <person name="Kuo A."/>
            <person name="Lefebvre S.C."/>
            <person name="Maumus F."/>
            <person name="Mayer C."/>
            <person name="Miller J."/>
            <person name="Monier A."/>
            <person name="Salamov A."/>
            <person name="Young J."/>
            <person name="Aguilar M."/>
            <person name="Claverie J.M."/>
            <person name="Frickenhaus S."/>
            <person name="Gonzalez K."/>
            <person name="Herman E.K."/>
            <person name="Lin Y.C."/>
            <person name="Napier J."/>
            <person name="Ogata H."/>
            <person name="Sarno A.F."/>
            <person name="Shmutz J."/>
            <person name="Schroeder D."/>
            <person name="de Vargas C."/>
            <person name="Verret F."/>
            <person name="von Dassow P."/>
            <person name="Valentin K."/>
            <person name="Van de Peer Y."/>
            <person name="Wheeler G."/>
            <person name="Dacks J.B."/>
            <person name="Delwiche C.F."/>
            <person name="Dyhrman S.T."/>
            <person name="Glockner G."/>
            <person name="John U."/>
            <person name="Richards T."/>
            <person name="Worden A.Z."/>
            <person name="Zhang X."/>
            <person name="Grigoriev I.V."/>
            <person name="Allen A.E."/>
            <person name="Bidle K."/>
            <person name="Borodovsky M."/>
            <person name="Bowler C."/>
            <person name="Brownlee C."/>
            <person name="Cock J.M."/>
            <person name="Elias M."/>
            <person name="Gladyshev V.N."/>
            <person name="Groth M."/>
            <person name="Guda C."/>
            <person name="Hadaegh A."/>
            <person name="Iglesias-Rodriguez M.D."/>
            <person name="Jenkins J."/>
            <person name="Jones B.M."/>
            <person name="Lawson T."/>
            <person name="Leese F."/>
            <person name="Lindquist E."/>
            <person name="Lobanov A."/>
            <person name="Lomsadze A."/>
            <person name="Malik S.B."/>
            <person name="Marsh M.E."/>
            <person name="Mackinder L."/>
            <person name="Mock T."/>
            <person name="Mueller-Roeber B."/>
            <person name="Pagarete A."/>
            <person name="Parker M."/>
            <person name="Probert I."/>
            <person name="Quesneville H."/>
            <person name="Raines C."/>
            <person name="Rensing S.A."/>
            <person name="Riano-Pachon D.M."/>
            <person name="Richier S."/>
            <person name="Rokitta S."/>
            <person name="Shiraiwa Y."/>
            <person name="Soanes D.M."/>
            <person name="van der Giezen M."/>
            <person name="Wahlund T.M."/>
            <person name="Williams B."/>
            <person name="Wilson W."/>
            <person name="Wolfe G."/>
            <person name="Wurch L.L."/>
        </authorList>
    </citation>
    <scope>NUCLEOTIDE SEQUENCE</scope>
</reference>
<keyword evidence="5 7" id="KW-0472">Membrane</keyword>
<accession>A0A0D3JF89</accession>
<dbReference type="RefSeq" id="XP_005774603.1">
    <property type="nucleotide sequence ID" value="XM_005774546.1"/>
</dbReference>
<protein>
    <recommendedName>
        <fullName evidence="8">Major facilitator superfamily (MFS) profile domain-containing protein</fullName>
    </recommendedName>
</protein>
<keyword evidence="10" id="KW-1185">Reference proteome</keyword>
<dbReference type="InterPro" id="IPR036259">
    <property type="entry name" value="MFS_trans_sf"/>
</dbReference>
<keyword evidence="4 7" id="KW-1133">Transmembrane helix</keyword>
<dbReference type="InterPro" id="IPR005828">
    <property type="entry name" value="MFS_sugar_transport-like"/>
</dbReference>
<dbReference type="InterPro" id="IPR020846">
    <property type="entry name" value="MFS_dom"/>
</dbReference>
<feature type="transmembrane region" description="Helical" evidence="7">
    <location>
        <begin position="393"/>
        <end position="414"/>
    </location>
</feature>
<evidence type="ECO:0000256" key="5">
    <source>
        <dbReference type="ARBA" id="ARBA00023136"/>
    </source>
</evidence>
<evidence type="ECO:0000256" key="7">
    <source>
        <dbReference type="SAM" id="Phobius"/>
    </source>
</evidence>
<dbReference type="PaxDb" id="2903-EOD22174"/>
<evidence type="ECO:0000256" key="6">
    <source>
        <dbReference type="SAM" id="MobiDB-lite"/>
    </source>
</evidence>
<feature type="transmembrane region" description="Helical" evidence="7">
    <location>
        <begin position="133"/>
        <end position="152"/>
    </location>
</feature>
<dbReference type="HOGENOM" id="CLU_001265_30_12_1"/>
<feature type="transmembrane region" description="Helical" evidence="7">
    <location>
        <begin position="159"/>
        <end position="178"/>
    </location>
</feature>
<evidence type="ECO:0000256" key="2">
    <source>
        <dbReference type="ARBA" id="ARBA00010992"/>
    </source>
</evidence>
<evidence type="ECO:0000259" key="8">
    <source>
        <dbReference type="PROSITE" id="PS50850"/>
    </source>
</evidence>
<dbReference type="PROSITE" id="PS50850">
    <property type="entry name" value="MFS"/>
    <property type="match status" value="1"/>
</dbReference>
<dbReference type="PANTHER" id="PTHR48022:SF2">
    <property type="entry name" value="PLASTIDIC GLUCOSE TRANSPORTER 4"/>
    <property type="match status" value="1"/>
</dbReference>
<dbReference type="SUPFAM" id="SSF103473">
    <property type="entry name" value="MFS general substrate transporter"/>
    <property type="match status" value="1"/>
</dbReference>
<dbReference type="Gene3D" id="1.20.1250.20">
    <property type="entry name" value="MFS general substrate transporter like domains"/>
    <property type="match status" value="1"/>
</dbReference>
<dbReference type="GO" id="GO:0016020">
    <property type="term" value="C:membrane"/>
    <property type="evidence" value="ECO:0007669"/>
    <property type="project" value="UniProtKB-SubCell"/>
</dbReference>
<feature type="transmembrane region" description="Helical" evidence="7">
    <location>
        <begin position="235"/>
        <end position="257"/>
    </location>
</feature>
<evidence type="ECO:0000256" key="3">
    <source>
        <dbReference type="ARBA" id="ARBA00022692"/>
    </source>
</evidence>
<dbReference type="GO" id="GO:0005351">
    <property type="term" value="F:carbohydrate:proton symporter activity"/>
    <property type="evidence" value="ECO:0007669"/>
    <property type="project" value="TreeGrafter"/>
</dbReference>
<evidence type="ECO:0000313" key="10">
    <source>
        <dbReference type="Proteomes" id="UP000013827"/>
    </source>
</evidence>
<feature type="compositionally biased region" description="Gly residues" evidence="6">
    <location>
        <begin position="564"/>
        <end position="576"/>
    </location>
</feature>
<dbReference type="PRINTS" id="PR00171">
    <property type="entry name" value="SUGRTRNSPORT"/>
</dbReference>
<dbReference type="EnsemblProtists" id="EOD22174">
    <property type="protein sequence ID" value="EOD22174"/>
    <property type="gene ID" value="EMIHUDRAFT_207309"/>
</dbReference>
<dbReference type="InterPro" id="IPR003663">
    <property type="entry name" value="Sugar/inositol_transpt"/>
</dbReference>
<dbReference type="InterPro" id="IPR005829">
    <property type="entry name" value="Sugar_transporter_CS"/>
</dbReference>
<evidence type="ECO:0000256" key="1">
    <source>
        <dbReference type="ARBA" id="ARBA00004141"/>
    </source>
</evidence>
<dbReference type="Pfam" id="PF00083">
    <property type="entry name" value="Sugar_tr"/>
    <property type="match status" value="1"/>
</dbReference>
<sequence length="597" mass="63199">MTDSAALALAELEAEEEAAIATLKAEFKARKDALWGNVGARVSMGGPPPKGRLTCSALLCAMVAALGGLIFGYDIGGGGGAQVMLGFNWQFGFLKPPQLYPPGTPVSEMDTDMNDPLNIFIGEAQYIDAVGKIASLFTFGAAAGAIPSGYLADTFGRKPCIIICGLVFSIGASIQAFVDVEPKSEDDDAYKEAATTCLFIFLIGRFIGGVGIGMLSATVPVYISECARKEDRGMLSVLWQTAIVSGITIAGFLNLPFAETGPDGMWAGEPLDGGPIFPWGWRASFGGNVSVAILLSVLMLGMPESPRWLFAHGKEEQGMQVLLKLRSTKFEAEQEAATIRGKNDRESNGGKSKPVQSGWGGLCGTWQPWVGINAIMFFFPILLSQFFDTQGALYGNLGMNIANALATLIAVFGVDRCGRISLFMVSGLSMAFCHACMIYLAAAEQTTTVGMAIIGANRLSPQLSPVPLLLVHRWNGPLERLARVNWLMNSVVSQAYPAMQNYQANLPFIVFCATLTVYLFAPETAGLSLEEIDEAFAQHHVKAARSFWKEAQRSSGDAGEEPTKGGGAGSVAGCGGTTNAMEGHGACETEPEGSGIA</sequence>
<dbReference type="PROSITE" id="PS00217">
    <property type="entry name" value="SUGAR_TRANSPORT_2"/>
    <property type="match status" value="1"/>
</dbReference>
<dbReference type="eggNOG" id="KOG0254">
    <property type="taxonomic scope" value="Eukaryota"/>
</dbReference>